<dbReference type="PANTHER" id="PTHR12526:SF630">
    <property type="entry name" value="GLYCOSYLTRANSFERASE"/>
    <property type="match status" value="1"/>
</dbReference>
<sequence>MDDKNRMIEKFKVDDEISYEGSNNKKNILFLMYMLYGGGAEKALMSILDNLDYSKYNVDLVVLAKENSYLYNINEKVNVVYMYDTLREMYEEYANGNFNLELGAKYDVEIGFLDLFTTWAICRFGSPTAKKITWLHGDFKVVVGANTVDYARDIYGRMDKIISVSDGVSKSFIDFIGDGLNSKLQRIYVPIDIYQIRKLSLEDIEYKKSKFTIMSIGRLSSEKGFDRLIKVHKRLIDEGIDHELIIIGSGAEEENLKNLINNLGLESSCKLIEYQKNPYPWIKMCDVFVSPSYQEALGIAIIEAMVLEKPVVATDNHGPRSLFKDKLGLMVSNSEEGLYYGLRLMILNQEIREIYTRNLKKVEHFDFDKSIVMPEIERLLDEIKI</sequence>
<dbReference type="InterPro" id="IPR001296">
    <property type="entry name" value="Glyco_trans_1"/>
</dbReference>
<proteinExistence type="predicted"/>
<dbReference type="Proteomes" id="UP000611796">
    <property type="component" value="Unassembled WGS sequence"/>
</dbReference>
<comment type="caution">
    <text evidence="2">The sequence shown here is derived from an EMBL/GenBank/DDBJ whole genome shotgun (WGS) entry which is preliminary data.</text>
</comment>
<gene>
    <name evidence="2" type="ORF">H8891_07835</name>
</gene>
<accession>A0ABR7K4D3</accession>
<evidence type="ECO:0000313" key="2">
    <source>
        <dbReference type="EMBL" id="MBC6003709.1"/>
    </source>
</evidence>
<dbReference type="EMBL" id="JACRWD010000001">
    <property type="protein sequence ID" value="MBC6003709.1"/>
    <property type="molecule type" value="Genomic_DNA"/>
</dbReference>
<feature type="domain" description="Glycosyl transferase family 1" evidence="1">
    <location>
        <begin position="206"/>
        <end position="361"/>
    </location>
</feature>
<dbReference type="Pfam" id="PF00534">
    <property type="entry name" value="Glycos_transf_1"/>
    <property type="match status" value="1"/>
</dbReference>
<reference evidence="2 3" key="1">
    <citation type="submission" date="2020-08" db="EMBL/GenBank/DDBJ databases">
        <authorList>
            <person name="Liu C."/>
            <person name="Sun Q."/>
        </authorList>
    </citation>
    <scope>NUCLEOTIDE SEQUENCE [LARGE SCALE GENOMIC DNA]</scope>
    <source>
        <strain evidence="2 3">NSJ-45</strain>
    </source>
</reference>
<dbReference type="SUPFAM" id="SSF53756">
    <property type="entry name" value="UDP-Glycosyltransferase/glycogen phosphorylase"/>
    <property type="match status" value="1"/>
</dbReference>
<evidence type="ECO:0000313" key="3">
    <source>
        <dbReference type="Proteomes" id="UP000611796"/>
    </source>
</evidence>
<dbReference type="PANTHER" id="PTHR12526">
    <property type="entry name" value="GLYCOSYLTRANSFERASE"/>
    <property type="match status" value="1"/>
</dbReference>
<dbReference type="RefSeq" id="WP_187005918.1">
    <property type="nucleotide sequence ID" value="NZ_JACRWD010000001.1"/>
</dbReference>
<keyword evidence="3" id="KW-1185">Reference proteome</keyword>
<name>A0ABR7K4D3_9FIRM</name>
<dbReference type="CDD" id="cd03811">
    <property type="entry name" value="GT4_GT28_WabH-like"/>
    <property type="match status" value="1"/>
</dbReference>
<organism evidence="2 3">
    <name type="scientific">Paeniclostridium hominis</name>
    <dbReference type="NCBI Taxonomy" id="2764329"/>
    <lineage>
        <taxon>Bacteria</taxon>
        <taxon>Bacillati</taxon>
        <taxon>Bacillota</taxon>
        <taxon>Clostridia</taxon>
        <taxon>Peptostreptococcales</taxon>
        <taxon>Peptostreptococcaceae</taxon>
        <taxon>Paeniclostridium</taxon>
    </lineage>
</organism>
<evidence type="ECO:0000259" key="1">
    <source>
        <dbReference type="Pfam" id="PF00534"/>
    </source>
</evidence>
<protein>
    <submittedName>
        <fullName evidence="2">Glycosyltransferase</fullName>
    </submittedName>
</protein>
<dbReference type="Gene3D" id="3.40.50.2000">
    <property type="entry name" value="Glycogen Phosphorylase B"/>
    <property type="match status" value="2"/>
</dbReference>